<feature type="domain" description="DNA-directed RNA polymerase C-terminal" evidence="8">
    <location>
        <begin position="70"/>
        <end position="248"/>
    </location>
</feature>
<proteinExistence type="inferred from homology"/>
<comment type="catalytic activity">
    <reaction evidence="7">
        <text>RNA(n) + a ribonucleoside 5'-triphosphate = RNA(n+1) + diphosphate</text>
        <dbReference type="Rhea" id="RHEA:21248"/>
        <dbReference type="Rhea" id="RHEA-COMP:14527"/>
        <dbReference type="Rhea" id="RHEA-COMP:17342"/>
        <dbReference type="ChEBI" id="CHEBI:33019"/>
        <dbReference type="ChEBI" id="CHEBI:61557"/>
        <dbReference type="ChEBI" id="CHEBI:140395"/>
        <dbReference type="EC" id="2.7.7.6"/>
    </reaction>
</comment>
<dbReference type="GO" id="GO:0034245">
    <property type="term" value="C:mitochondrial DNA-directed RNA polymerase complex"/>
    <property type="evidence" value="ECO:0007669"/>
    <property type="project" value="TreeGrafter"/>
</dbReference>
<dbReference type="SUPFAM" id="SSF56672">
    <property type="entry name" value="DNA/RNA polymerases"/>
    <property type="match status" value="1"/>
</dbReference>
<dbReference type="PANTHER" id="PTHR10102:SF0">
    <property type="entry name" value="DNA-DIRECTED RNA POLYMERASE, MITOCHONDRIAL"/>
    <property type="match status" value="1"/>
</dbReference>
<dbReference type="EC" id="2.7.7.6" evidence="2"/>
<evidence type="ECO:0000313" key="9">
    <source>
        <dbReference type="EMBL" id="KAJ3220453.1"/>
    </source>
</evidence>
<evidence type="ECO:0000256" key="2">
    <source>
        <dbReference type="ARBA" id="ARBA00012418"/>
    </source>
</evidence>
<dbReference type="AlphaFoldDB" id="A0AAD5XYA3"/>
<keyword evidence="5" id="KW-0548">Nucleotidyltransferase</keyword>
<dbReference type="Gene3D" id="1.10.150.20">
    <property type="entry name" value="5' to 3' exonuclease, C-terminal subdomain"/>
    <property type="match status" value="1"/>
</dbReference>
<accession>A0AAD5XYA3</accession>
<dbReference type="PROSITE" id="PS00489">
    <property type="entry name" value="RNA_POL_PHAGE_2"/>
    <property type="match status" value="1"/>
</dbReference>
<evidence type="ECO:0000256" key="4">
    <source>
        <dbReference type="ARBA" id="ARBA00022679"/>
    </source>
</evidence>
<evidence type="ECO:0000256" key="3">
    <source>
        <dbReference type="ARBA" id="ARBA00022478"/>
    </source>
</evidence>
<dbReference type="GO" id="GO:0003899">
    <property type="term" value="F:DNA-directed RNA polymerase activity"/>
    <property type="evidence" value="ECO:0007669"/>
    <property type="project" value="UniProtKB-EC"/>
</dbReference>
<keyword evidence="6" id="KW-0804">Transcription</keyword>
<keyword evidence="3 9" id="KW-0240">DNA-directed RNA polymerase</keyword>
<dbReference type="PANTHER" id="PTHR10102">
    <property type="entry name" value="DNA-DIRECTED RNA POLYMERASE, MITOCHONDRIAL"/>
    <property type="match status" value="1"/>
</dbReference>
<sequence>MEYTTNDKENYTSKIIIDITINLAIIYSETEFYLPVFSDWRGRIYPESSFLNYQANELSFSLISPFEGKVLDDVGLRYFLIHGANCYGIDNYNFDEIINWVINNANSIINLDLDFLIIAKQPINFLNFALYLRKWYINPNEPLNFFAVQDATCSGLQHIASIMSDKSLAKMVNLVPYNNPSDIYTIIANNLEKSLSNISPFNKLNIDRKFIKKSIMTIPYGVTIIGMVNQIAENAISFNKSNKTYCFLSKNNNVISLSRKELFTLVQFILSELNKDYASIHILKYF</sequence>
<reference evidence="9" key="1">
    <citation type="submission" date="2020-05" db="EMBL/GenBank/DDBJ databases">
        <title>Phylogenomic resolution of chytrid fungi.</title>
        <authorList>
            <person name="Stajich J.E."/>
            <person name="Amses K."/>
            <person name="Simmons R."/>
            <person name="Seto K."/>
            <person name="Myers J."/>
            <person name="Bonds A."/>
            <person name="Quandt C.A."/>
            <person name="Barry K."/>
            <person name="Liu P."/>
            <person name="Grigoriev I."/>
            <person name="Longcore J.E."/>
            <person name="James T.Y."/>
        </authorList>
    </citation>
    <scope>NUCLEOTIDE SEQUENCE</scope>
    <source>
        <strain evidence="9">JEL0476</strain>
    </source>
</reference>
<evidence type="ECO:0000313" key="10">
    <source>
        <dbReference type="Proteomes" id="UP001211065"/>
    </source>
</evidence>
<dbReference type="InterPro" id="IPR002092">
    <property type="entry name" value="DNA-dir_Rpol_phage-type"/>
</dbReference>
<dbReference type="InterPro" id="IPR046950">
    <property type="entry name" value="DNA-dir_Rpol_C_phage-type"/>
</dbReference>
<dbReference type="GO" id="GO:0006390">
    <property type="term" value="P:mitochondrial transcription"/>
    <property type="evidence" value="ECO:0007669"/>
    <property type="project" value="TreeGrafter"/>
</dbReference>
<comment type="caution">
    <text evidence="9">The sequence shown here is derived from an EMBL/GenBank/DDBJ whole genome shotgun (WGS) entry which is preliminary data.</text>
</comment>
<organism evidence="9 10">
    <name type="scientific">Clydaea vesicula</name>
    <dbReference type="NCBI Taxonomy" id="447962"/>
    <lineage>
        <taxon>Eukaryota</taxon>
        <taxon>Fungi</taxon>
        <taxon>Fungi incertae sedis</taxon>
        <taxon>Chytridiomycota</taxon>
        <taxon>Chytridiomycota incertae sedis</taxon>
        <taxon>Chytridiomycetes</taxon>
        <taxon>Lobulomycetales</taxon>
        <taxon>Lobulomycetaceae</taxon>
        <taxon>Clydaea</taxon>
    </lineage>
</organism>
<dbReference type="Gene3D" id="1.10.287.280">
    <property type="match status" value="1"/>
</dbReference>
<dbReference type="Proteomes" id="UP001211065">
    <property type="component" value="Unassembled WGS sequence"/>
</dbReference>
<dbReference type="InterPro" id="IPR043502">
    <property type="entry name" value="DNA/RNA_pol_sf"/>
</dbReference>
<dbReference type="Pfam" id="PF00940">
    <property type="entry name" value="RNA_pol"/>
    <property type="match status" value="1"/>
</dbReference>
<dbReference type="EMBL" id="JADGJW010000301">
    <property type="protein sequence ID" value="KAJ3220453.1"/>
    <property type="molecule type" value="Genomic_DNA"/>
</dbReference>
<keyword evidence="4" id="KW-0808">Transferase</keyword>
<name>A0AAD5XYA3_9FUNG</name>
<gene>
    <name evidence="9" type="primary">RPO41_2</name>
    <name evidence="9" type="ORF">HK099_004346</name>
</gene>
<keyword evidence="10" id="KW-1185">Reference proteome</keyword>
<evidence type="ECO:0000259" key="8">
    <source>
        <dbReference type="Pfam" id="PF00940"/>
    </source>
</evidence>
<evidence type="ECO:0000256" key="7">
    <source>
        <dbReference type="ARBA" id="ARBA00048552"/>
    </source>
</evidence>
<evidence type="ECO:0000256" key="5">
    <source>
        <dbReference type="ARBA" id="ARBA00022695"/>
    </source>
</evidence>
<evidence type="ECO:0000256" key="6">
    <source>
        <dbReference type="ARBA" id="ARBA00023163"/>
    </source>
</evidence>
<dbReference type="GO" id="GO:0003677">
    <property type="term" value="F:DNA binding"/>
    <property type="evidence" value="ECO:0007669"/>
    <property type="project" value="InterPro"/>
</dbReference>
<comment type="similarity">
    <text evidence="1">Belongs to the phage and mitochondrial RNA polymerase family.</text>
</comment>
<protein>
    <recommendedName>
        <fullName evidence="2">DNA-directed RNA polymerase</fullName>
        <ecNumber evidence="2">2.7.7.6</ecNumber>
    </recommendedName>
</protein>
<evidence type="ECO:0000256" key="1">
    <source>
        <dbReference type="ARBA" id="ARBA00009493"/>
    </source>
</evidence>